<protein>
    <submittedName>
        <fullName evidence="1">Transcription elongation factor GreAB</fullName>
    </submittedName>
</protein>
<dbReference type="GO" id="GO:0003746">
    <property type="term" value="F:translation elongation factor activity"/>
    <property type="evidence" value="ECO:0007669"/>
    <property type="project" value="UniProtKB-KW"/>
</dbReference>
<dbReference type="AlphaFoldDB" id="A0A2S5GDE1"/>
<dbReference type="EMBL" id="PREZ01000003">
    <property type="protein sequence ID" value="PPA70913.1"/>
    <property type="molecule type" value="Genomic_DNA"/>
</dbReference>
<accession>A0A2S5GDE1</accession>
<dbReference type="Proteomes" id="UP000239047">
    <property type="component" value="Unassembled WGS sequence"/>
</dbReference>
<gene>
    <name evidence="1" type="ORF">C4B60_08995</name>
</gene>
<organism evidence="1 2">
    <name type="scientific">Jeotgalibacillus proteolyticus</name>
    <dbReference type="NCBI Taxonomy" id="2082395"/>
    <lineage>
        <taxon>Bacteria</taxon>
        <taxon>Bacillati</taxon>
        <taxon>Bacillota</taxon>
        <taxon>Bacilli</taxon>
        <taxon>Bacillales</taxon>
        <taxon>Caryophanaceae</taxon>
        <taxon>Jeotgalibacillus</taxon>
    </lineage>
</organism>
<reference evidence="1 2" key="1">
    <citation type="submission" date="2018-02" db="EMBL/GenBank/DDBJ databases">
        <title>Jeotgalibacillus proteolyticum sp. nov. a protease producing bacterium isolated from ocean sediments of Laizhou Bay.</title>
        <authorList>
            <person name="Li Y."/>
        </authorList>
    </citation>
    <scope>NUCLEOTIDE SEQUENCE [LARGE SCALE GENOMIC DNA]</scope>
    <source>
        <strain evidence="1 2">22-7</strain>
    </source>
</reference>
<sequence length="188" mass="22109">MRKITRRNKLAISLGLLLLFFAVFSQSLFAFFVSFEKYDGRSLTIGVVGEPPEVREEQVNFKQISFEDLNKEDLRTFDAVFITKENLAEASEGKYAEVYSQSDIPFVFIQTTKSYLPFIDNEHSYHDEIFESLKDDQYYATLYIENNQHPSGHFWGYGLYNDKENKWNVKDVYSRVFTSIEKIKNKQN</sequence>
<dbReference type="OrthoDB" id="2454533at2"/>
<dbReference type="RefSeq" id="WP_104057662.1">
    <property type="nucleotide sequence ID" value="NZ_PREZ01000003.1"/>
</dbReference>
<proteinExistence type="predicted"/>
<evidence type="ECO:0000313" key="2">
    <source>
        <dbReference type="Proteomes" id="UP000239047"/>
    </source>
</evidence>
<keyword evidence="1" id="KW-0648">Protein biosynthesis</keyword>
<keyword evidence="2" id="KW-1185">Reference proteome</keyword>
<keyword evidence="1" id="KW-0251">Elongation factor</keyword>
<comment type="caution">
    <text evidence="1">The sequence shown here is derived from an EMBL/GenBank/DDBJ whole genome shotgun (WGS) entry which is preliminary data.</text>
</comment>
<name>A0A2S5GDE1_9BACL</name>
<evidence type="ECO:0000313" key="1">
    <source>
        <dbReference type="EMBL" id="PPA70913.1"/>
    </source>
</evidence>